<evidence type="ECO:0008006" key="4">
    <source>
        <dbReference type="Google" id="ProtNLM"/>
    </source>
</evidence>
<keyword evidence="1" id="KW-0472">Membrane</keyword>
<feature type="transmembrane region" description="Helical" evidence="1">
    <location>
        <begin position="90"/>
        <end position="108"/>
    </location>
</feature>
<accession>A0ABP7KVM5</accession>
<keyword evidence="1" id="KW-0812">Transmembrane</keyword>
<evidence type="ECO:0000313" key="3">
    <source>
        <dbReference type="Proteomes" id="UP001501563"/>
    </source>
</evidence>
<feature type="transmembrane region" description="Helical" evidence="1">
    <location>
        <begin position="66"/>
        <end position="83"/>
    </location>
</feature>
<name>A0ABP7KVM5_9ACTN</name>
<comment type="caution">
    <text evidence="2">The sequence shown here is derived from an EMBL/GenBank/DDBJ whole genome shotgun (WGS) entry which is preliminary data.</text>
</comment>
<dbReference type="EMBL" id="BAAAZA010000025">
    <property type="protein sequence ID" value="GAA3889127.1"/>
    <property type="molecule type" value="Genomic_DNA"/>
</dbReference>
<evidence type="ECO:0000256" key="1">
    <source>
        <dbReference type="SAM" id="Phobius"/>
    </source>
</evidence>
<organism evidence="2 3">
    <name type="scientific">Streptomyces lannensis</name>
    <dbReference type="NCBI Taxonomy" id="766498"/>
    <lineage>
        <taxon>Bacteria</taxon>
        <taxon>Bacillati</taxon>
        <taxon>Actinomycetota</taxon>
        <taxon>Actinomycetes</taxon>
        <taxon>Kitasatosporales</taxon>
        <taxon>Streptomycetaceae</taxon>
        <taxon>Streptomyces</taxon>
    </lineage>
</organism>
<proteinExistence type="predicted"/>
<gene>
    <name evidence="2" type="ORF">GCM10022207_65780</name>
</gene>
<dbReference type="Proteomes" id="UP001501563">
    <property type="component" value="Unassembled WGS sequence"/>
</dbReference>
<feature type="transmembrane region" description="Helical" evidence="1">
    <location>
        <begin position="195"/>
        <end position="215"/>
    </location>
</feature>
<keyword evidence="1" id="KW-1133">Transmembrane helix</keyword>
<reference evidence="3" key="1">
    <citation type="journal article" date="2019" name="Int. J. Syst. Evol. Microbiol.">
        <title>The Global Catalogue of Microorganisms (GCM) 10K type strain sequencing project: providing services to taxonomists for standard genome sequencing and annotation.</title>
        <authorList>
            <consortium name="The Broad Institute Genomics Platform"/>
            <consortium name="The Broad Institute Genome Sequencing Center for Infectious Disease"/>
            <person name="Wu L."/>
            <person name="Ma J."/>
        </authorList>
    </citation>
    <scope>NUCLEOTIDE SEQUENCE [LARGE SCALE GENOMIC DNA]</scope>
    <source>
        <strain evidence="3">JCM 16578</strain>
    </source>
</reference>
<keyword evidence="3" id="KW-1185">Reference proteome</keyword>
<sequence length="221" mass="22997">MMFGGTGGMDEFGAAAGVVPGGVVSGKRVLSPARKAVNSLKWAVAVPVLLLFGAGVAQWVTLLGVVVVLAVVAVATCLVGGVWHRAGAATLAAVAGFALTLFAGPAVYEGYMRTVGEPADVVVVDVVDLHRKHGADMMCSIRELGGEQRTFEVSQMQNCFGQAKKGDQIVVREDPLGLLDPWLPYGSEDQHTSEITVVTTIGLTLGVGASVFYGGQRRRDG</sequence>
<protein>
    <recommendedName>
        <fullName evidence="4">Integral membrane protein</fullName>
    </recommendedName>
</protein>
<evidence type="ECO:0000313" key="2">
    <source>
        <dbReference type="EMBL" id="GAA3889127.1"/>
    </source>
</evidence>